<dbReference type="PANTHER" id="PTHR42994:SF1">
    <property type="entry name" value="PEPTIDASE T"/>
    <property type="match status" value="1"/>
</dbReference>
<evidence type="ECO:0000256" key="1">
    <source>
        <dbReference type="ARBA" id="ARBA00000870"/>
    </source>
</evidence>
<feature type="active site" evidence="10">
    <location>
        <position position="76"/>
    </location>
</feature>
<dbReference type="InterPro" id="IPR002933">
    <property type="entry name" value="Peptidase_M20"/>
</dbReference>
<comment type="caution">
    <text evidence="13">The sequence shown here is derived from an EMBL/GenBank/DDBJ whole genome shotgun (WGS) entry which is preliminary data.</text>
</comment>
<dbReference type="NCBIfam" id="NF009920">
    <property type="entry name" value="PRK13381.1"/>
    <property type="match status" value="1"/>
</dbReference>
<dbReference type="Pfam" id="PF01546">
    <property type="entry name" value="Peptidase_M20"/>
    <property type="match status" value="1"/>
</dbReference>
<evidence type="ECO:0000256" key="3">
    <source>
        <dbReference type="ARBA" id="ARBA00022438"/>
    </source>
</evidence>
<keyword evidence="6" id="KW-0378">Hydrolase</keyword>
<dbReference type="Pfam" id="PF07687">
    <property type="entry name" value="M20_dimer"/>
    <property type="match status" value="1"/>
</dbReference>
<feature type="binding site" evidence="11">
    <location>
        <position position="373"/>
    </location>
    <ligand>
        <name>Zn(2+)</name>
        <dbReference type="ChEBI" id="CHEBI:29105"/>
        <label>2</label>
    </ligand>
</feature>
<name>A0A2N6UKW3_9FIRM</name>
<dbReference type="EMBL" id="PNHP01000001">
    <property type="protein sequence ID" value="PMC82483.1"/>
    <property type="molecule type" value="Genomic_DNA"/>
</dbReference>
<dbReference type="InterPro" id="IPR010161">
    <property type="entry name" value="Peptidase_M20B"/>
</dbReference>
<dbReference type="InterPro" id="IPR001261">
    <property type="entry name" value="ArgE/DapE_CS"/>
</dbReference>
<evidence type="ECO:0000256" key="6">
    <source>
        <dbReference type="ARBA" id="ARBA00022801"/>
    </source>
</evidence>
<evidence type="ECO:0000256" key="2">
    <source>
        <dbReference type="ARBA" id="ARBA00009692"/>
    </source>
</evidence>
<dbReference type="Proteomes" id="UP000235658">
    <property type="component" value="Unassembled WGS sequence"/>
</dbReference>
<dbReference type="GeneID" id="84577905"/>
<evidence type="ECO:0000256" key="9">
    <source>
        <dbReference type="NCBIfam" id="TIGR01882"/>
    </source>
</evidence>
<dbReference type="Gene3D" id="3.30.70.360">
    <property type="match status" value="1"/>
</dbReference>
<dbReference type="Gene3D" id="3.40.630.10">
    <property type="entry name" value="Zn peptidases"/>
    <property type="match status" value="1"/>
</dbReference>
<feature type="binding site" evidence="11">
    <location>
        <position position="192"/>
    </location>
    <ligand>
        <name>Zn(2+)</name>
        <dbReference type="ChEBI" id="CHEBI:29105"/>
        <label>1</label>
    </ligand>
</feature>
<dbReference type="GO" id="GO:0006508">
    <property type="term" value="P:proteolysis"/>
    <property type="evidence" value="ECO:0007669"/>
    <property type="project" value="UniProtKB-UniRule"/>
</dbReference>
<comment type="similarity">
    <text evidence="2">Belongs to the peptidase M20B family.</text>
</comment>
<evidence type="ECO:0000256" key="10">
    <source>
        <dbReference type="PIRSR" id="PIRSR037215-1"/>
    </source>
</evidence>
<dbReference type="GO" id="GO:0005829">
    <property type="term" value="C:cytosol"/>
    <property type="evidence" value="ECO:0007669"/>
    <property type="project" value="TreeGrafter"/>
</dbReference>
<comment type="catalytic activity">
    <reaction evidence="1">
        <text>Release of the N-terminal residue from a tripeptide.</text>
        <dbReference type="EC" id="3.4.11.4"/>
    </reaction>
</comment>
<feature type="binding site" evidence="11">
    <location>
        <position position="135"/>
    </location>
    <ligand>
        <name>Zn(2+)</name>
        <dbReference type="ChEBI" id="CHEBI:29105"/>
        <label>2</label>
    </ligand>
</feature>
<dbReference type="PROSITE" id="PS00758">
    <property type="entry name" value="ARGE_DAPE_CPG2_1"/>
    <property type="match status" value="1"/>
</dbReference>
<dbReference type="PROSITE" id="PS00759">
    <property type="entry name" value="ARGE_DAPE_CPG2_2"/>
    <property type="match status" value="1"/>
</dbReference>
<dbReference type="PANTHER" id="PTHR42994">
    <property type="entry name" value="PEPTIDASE T"/>
    <property type="match status" value="1"/>
</dbReference>
<dbReference type="GO" id="GO:0008237">
    <property type="term" value="F:metallopeptidase activity"/>
    <property type="evidence" value="ECO:0007669"/>
    <property type="project" value="UniProtKB-KW"/>
</dbReference>
<dbReference type="InterPro" id="IPR011650">
    <property type="entry name" value="Peptidase_M20_dimer"/>
</dbReference>
<evidence type="ECO:0000256" key="11">
    <source>
        <dbReference type="PIRSR" id="PIRSR037215-2"/>
    </source>
</evidence>
<gene>
    <name evidence="13" type="primary">pepT</name>
    <name evidence="13" type="ORF">CJ192_01775</name>
</gene>
<dbReference type="CDD" id="cd03892">
    <property type="entry name" value="M20_peptT"/>
    <property type="match status" value="1"/>
</dbReference>
<dbReference type="GO" id="GO:0008270">
    <property type="term" value="F:zinc ion binding"/>
    <property type="evidence" value="ECO:0007669"/>
    <property type="project" value="InterPro"/>
</dbReference>
<protein>
    <recommendedName>
        <fullName evidence="9">Peptidase T</fullName>
        <ecNumber evidence="9">3.4.11.4</ecNumber>
    </recommendedName>
</protein>
<dbReference type="GO" id="GO:0006518">
    <property type="term" value="P:peptide metabolic process"/>
    <property type="evidence" value="ECO:0007669"/>
    <property type="project" value="InterPro"/>
</dbReference>
<keyword evidence="5 11" id="KW-0479">Metal-binding</keyword>
<evidence type="ECO:0000313" key="13">
    <source>
        <dbReference type="EMBL" id="PMC82483.1"/>
    </source>
</evidence>
<dbReference type="PIRSF" id="PIRSF037215">
    <property type="entry name" value="Peptidase_M20B"/>
    <property type="match status" value="1"/>
</dbReference>
<dbReference type="RefSeq" id="WP_102197538.1">
    <property type="nucleotide sequence ID" value="NZ_PNHP01000001.1"/>
</dbReference>
<feature type="binding site" evidence="11">
    <location>
        <position position="170"/>
    </location>
    <ligand>
        <name>Zn(2+)</name>
        <dbReference type="ChEBI" id="CHEBI:29105"/>
        <label>2</label>
    </ligand>
</feature>
<evidence type="ECO:0000256" key="5">
    <source>
        <dbReference type="ARBA" id="ARBA00022723"/>
    </source>
</evidence>
<dbReference type="NCBIfam" id="TIGR01882">
    <property type="entry name" value="peptidase-T"/>
    <property type="match status" value="1"/>
</dbReference>
<evidence type="ECO:0000256" key="7">
    <source>
        <dbReference type="ARBA" id="ARBA00022833"/>
    </source>
</evidence>
<evidence type="ECO:0000259" key="12">
    <source>
        <dbReference type="Pfam" id="PF07687"/>
    </source>
</evidence>
<comment type="cofactor">
    <cofactor evidence="11">
        <name>Zn(2+)</name>
        <dbReference type="ChEBI" id="CHEBI:29105"/>
    </cofactor>
    <text evidence="11">Binds 2 Zn(2+) ions per subunit.</text>
</comment>
<keyword evidence="4" id="KW-0645">Protease</keyword>
<accession>A0A2N6UKW3</accession>
<evidence type="ECO:0000313" key="14">
    <source>
        <dbReference type="Proteomes" id="UP000235658"/>
    </source>
</evidence>
<dbReference type="EC" id="3.4.11.4" evidence="9"/>
<dbReference type="AlphaFoldDB" id="A0A2N6UKW3"/>
<proteinExistence type="inferred from homology"/>
<dbReference type="SUPFAM" id="SSF53187">
    <property type="entry name" value="Zn-dependent exopeptidases"/>
    <property type="match status" value="1"/>
</dbReference>
<organism evidence="13 14">
    <name type="scientific">Anaerococcus hydrogenalis</name>
    <dbReference type="NCBI Taxonomy" id="33029"/>
    <lineage>
        <taxon>Bacteria</taxon>
        <taxon>Bacillati</taxon>
        <taxon>Bacillota</taxon>
        <taxon>Tissierellia</taxon>
        <taxon>Tissierellales</taxon>
        <taxon>Peptoniphilaceae</taxon>
        <taxon>Anaerococcus</taxon>
    </lineage>
</organism>
<dbReference type="GO" id="GO:0045148">
    <property type="term" value="F:tripeptide aminopeptidase activity"/>
    <property type="evidence" value="ECO:0007669"/>
    <property type="project" value="UniProtKB-UniRule"/>
</dbReference>
<evidence type="ECO:0000256" key="8">
    <source>
        <dbReference type="ARBA" id="ARBA00023049"/>
    </source>
</evidence>
<evidence type="ECO:0000256" key="4">
    <source>
        <dbReference type="ARBA" id="ARBA00022670"/>
    </source>
</evidence>
<keyword evidence="8" id="KW-0482">Metalloprotease</keyword>
<sequence length="403" mass="45076">MLENFLKYVSYNTQSDDKNESCPSTPGQIELAKVIVEDLKKLGIDNAHMDENGYVYASIEGTVKDIPTIGFISHMDTALELTGEGVNPQIIDSYKGGDIVLNEKYKLREEEYPFLKELVGHKLVTTDGTTLLGADDKAGIAIIMEVAKFFMENRDLKFGDIKIGFTPDEEIGRGADLFDVQKFAADFAYTIDGGSVAELEYENFNAATAKIHIEGKSVHPGSAKNVLINALLVGQELNSMLPVNQRPEYTEGYEGFFMLDEMNGTSAEVDIVYIIRDFFKDSFKDKKELLEKIVNFLNDKYGKIIDLEIVDSYYNMKEKIEPCMEIVELAKDSIKKEGMDPIVKPIRGGTDGASLSYKGLPTPNLFTGGYNFHGRYEILSVDIMEKSYQVLKNIILMNAEEAK</sequence>
<feature type="active site" description="Proton acceptor" evidence="10">
    <location>
        <position position="169"/>
    </location>
</feature>
<dbReference type="InterPro" id="IPR036264">
    <property type="entry name" value="Bact_exopeptidase_dim_dom"/>
</dbReference>
<dbReference type="NCBIfam" id="NF003976">
    <property type="entry name" value="PRK05469.1"/>
    <property type="match status" value="1"/>
</dbReference>
<keyword evidence="3" id="KW-0031">Aminopeptidase</keyword>
<feature type="binding site" evidence="11">
    <location>
        <position position="135"/>
    </location>
    <ligand>
        <name>Zn(2+)</name>
        <dbReference type="ChEBI" id="CHEBI:29105"/>
        <label>1</label>
    </ligand>
</feature>
<reference evidence="13 14" key="1">
    <citation type="submission" date="2017-09" db="EMBL/GenBank/DDBJ databases">
        <title>Bacterial strain isolated from the female urinary microbiota.</title>
        <authorList>
            <person name="Thomas-White K."/>
            <person name="Kumar N."/>
            <person name="Forster S."/>
            <person name="Putonti C."/>
            <person name="Lawley T."/>
            <person name="Wolfe A.J."/>
        </authorList>
    </citation>
    <scope>NUCLEOTIDE SEQUENCE [LARGE SCALE GENOMIC DNA]</scope>
    <source>
        <strain evidence="13 14">UMB0204</strain>
    </source>
</reference>
<keyword evidence="7 11" id="KW-0862">Zinc</keyword>
<feature type="domain" description="Peptidase M20 dimerisation" evidence="12">
    <location>
        <begin position="201"/>
        <end position="302"/>
    </location>
</feature>
<dbReference type="SUPFAM" id="SSF55031">
    <property type="entry name" value="Bacterial exopeptidase dimerisation domain"/>
    <property type="match status" value="1"/>
</dbReference>
<feature type="binding site" evidence="11">
    <location>
        <position position="74"/>
    </location>
    <ligand>
        <name>Zn(2+)</name>
        <dbReference type="ChEBI" id="CHEBI:29105"/>
        <label>1</label>
    </ligand>
</feature>